<dbReference type="AlphaFoldDB" id="A0A507EIN1"/>
<organism evidence="3 4">
    <name type="scientific">Chytriomyces confervae</name>
    <dbReference type="NCBI Taxonomy" id="246404"/>
    <lineage>
        <taxon>Eukaryota</taxon>
        <taxon>Fungi</taxon>
        <taxon>Fungi incertae sedis</taxon>
        <taxon>Chytridiomycota</taxon>
        <taxon>Chytridiomycota incertae sedis</taxon>
        <taxon>Chytridiomycetes</taxon>
        <taxon>Chytridiales</taxon>
        <taxon>Chytriomycetaceae</taxon>
        <taxon>Chytriomyces</taxon>
    </lineage>
</organism>
<dbReference type="OrthoDB" id="5547502at2759"/>
<feature type="region of interest" description="Disordered" evidence="2">
    <location>
        <begin position="58"/>
        <end position="118"/>
    </location>
</feature>
<gene>
    <name evidence="3" type="ORF">CcCBS67573_g08620</name>
</gene>
<feature type="coiled-coil region" evidence="1">
    <location>
        <begin position="470"/>
        <end position="497"/>
    </location>
</feature>
<dbReference type="STRING" id="246404.A0A507EIN1"/>
<sequence length="771" mass="88565">MEKEDVDFLHTLFRENNDLRLKLNALQRELFNRTIQNEAAEEEIRTLKVRLDISSVNNSALPSERGSTAATSSRPLTSTTPAAKKSAKSTPDPDAKKAEDKEKTGGPHHAAHPHVSTKEHQELLFALERKISEMKQLSDELVDVKIALDDQSTVTVAQKKEIQELKLEVNELRNFRTTALKEAEVLNAKLEEKAPSDITDLRIELEIKDGTIAIMKKQAIEMATDADRKHNELQNQVQGVEALIDGIRKEYEEFIQVTKLENESFRRSYQGEYNDLKSAFESAKLTHFEEKKRLANEYSALLHSMQSQFEEYRIATEYMFSSEISKLEDELSLQAVKFEHEIMYVIQAKDKFYADMMVSKDAKIMNLIEGSDLQTLMQKHELDIENLRKDHAREIDMVKSDQESEQKNLISLLQRQNINLESKCEKLQAHLKTLETRIRELLGTIDSKIKLLNDREENRLKMETDYEMKLADCQTQISALSQEKEHLRHKVIRLNLNAKGEGGNSIENMIKRISRETTDLHVEFEQLSIRYDSLIGENQVLVKRLKEREKFAEFMEKEVARRTEEYVAMTNTFEEFLLSRARQNRKERGRKLPKLDSITTEKPKRQDATANAIIAKMATKPSVLKSVIPDRDAKPDMPGADISAERKLEFERGNLYLRKFKTLSRAFATGDFRILPTAAQYHGDIESDTSPGPWQKTGIYRKMDDANLALARLYKEPVKPQWDPASKPHMYNESSLNADPHSKVYTDEGGAVSVSKPNSIEASKRPEVKKK</sequence>
<name>A0A507EIN1_9FUNG</name>
<keyword evidence="1" id="KW-0175">Coiled coil</keyword>
<keyword evidence="4" id="KW-1185">Reference proteome</keyword>
<dbReference type="Proteomes" id="UP000320333">
    <property type="component" value="Unassembled WGS sequence"/>
</dbReference>
<feature type="compositionally biased region" description="Basic and acidic residues" evidence="2">
    <location>
        <begin position="91"/>
        <end position="105"/>
    </location>
</feature>
<feature type="coiled-coil region" evidence="1">
    <location>
        <begin position="127"/>
        <end position="182"/>
    </location>
</feature>
<protein>
    <submittedName>
        <fullName evidence="3">Uncharacterized protein</fullName>
    </submittedName>
</protein>
<feature type="coiled-coil region" evidence="1">
    <location>
        <begin position="377"/>
        <end position="444"/>
    </location>
</feature>
<comment type="caution">
    <text evidence="3">The sequence shown here is derived from an EMBL/GenBank/DDBJ whole genome shotgun (WGS) entry which is preliminary data.</text>
</comment>
<evidence type="ECO:0000313" key="4">
    <source>
        <dbReference type="Proteomes" id="UP000320333"/>
    </source>
</evidence>
<proteinExistence type="predicted"/>
<accession>A0A507EIN1</accession>
<reference evidence="3 4" key="1">
    <citation type="journal article" date="2019" name="Sci. Rep.">
        <title>Comparative genomics of chytrid fungi reveal insights into the obligate biotrophic and pathogenic lifestyle of Synchytrium endobioticum.</title>
        <authorList>
            <person name="van de Vossenberg B.T.L.H."/>
            <person name="Warris S."/>
            <person name="Nguyen H.D.T."/>
            <person name="van Gent-Pelzer M.P.E."/>
            <person name="Joly D.L."/>
            <person name="van de Geest H.C."/>
            <person name="Bonants P.J.M."/>
            <person name="Smith D.S."/>
            <person name="Levesque C.A."/>
            <person name="van der Lee T.A.J."/>
        </authorList>
    </citation>
    <scope>NUCLEOTIDE SEQUENCE [LARGE SCALE GENOMIC DNA]</scope>
    <source>
        <strain evidence="3 4">CBS 675.73</strain>
    </source>
</reference>
<feature type="compositionally biased region" description="Polar residues" evidence="2">
    <location>
        <begin position="58"/>
        <end position="81"/>
    </location>
</feature>
<feature type="region of interest" description="Disordered" evidence="2">
    <location>
        <begin position="719"/>
        <end position="771"/>
    </location>
</feature>
<dbReference type="EMBL" id="QEAP01000593">
    <property type="protein sequence ID" value="TPX63642.1"/>
    <property type="molecule type" value="Genomic_DNA"/>
</dbReference>
<feature type="coiled-coil region" evidence="1">
    <location>
        <begin position="216"/>
        <end position="250"/>
    </location>
</feature>
<feature type="coiled-coil region" evidence="1">
    <location>
        <begin position="9"/>
        <end position="57"/>
    </location>
</feature>
<evidence type="ECO:0000313" key="3">
    <source>
        <dbReference type="EMBL" id="TPX63642.1"/>
    </source>
</evidence>
<evidence type="ECO:0000256" key="2">
    <source>
        <dbReference type="SAM" id="MobiDB-lite"/>
    </source>
</evidence>
<feature type="compositionally biased region" description="Basic and acidic residues" evidence="2">
    <location>
        <begin position="762"/>
        <end position="771"/>
    </location>
</feature>
<evidence type="ECO:0000256" key="1">
    <source>
        <dbReference type="SAM" id="Coils"/>
    </source>
</evidence>